<feature type="transmembrane region" description="Helical" evidence="8">
    <location>
        <begin position="218"/>
        <end position="236"/>
    </location>
</feature>
<dbReference type="STRING" id="1122184.SAMN02745176_00015"/>
<dbReference type="EMBL" id="FQZS01000003">
    <property type="protein sequence ID" value="SHI37859.1"/>
    <property type="molecule type" value="Genomic_DNA"/>
</dbReference>
<dbReference type="InterPro" id="IPR000715">
    <property type="entry name" value="Glycosyl_transferase_4"/>
</dbReference>
<dbReference type="PANTHER" id="PTHR22926:SF3">
    <property type="entry name" value="UNDECAPRENYL-PHOSPHATE ALPHA-N-ACETYLGLUCOSAMINYL 1-PHOSPHATE TRANSFERASE"/>
    <property type="match status" value="1"/>
</dbReference>
<dbReference type="GO" id="GO:0009103">
    <property type="term" value="P:lipopolysaccharide biosynthetic process"/>
    <property type="evidence" value="ECO:0007669"/>
    <property type="project" value="TreeGrafter"/>
</dbReference>
<feature type="transmembrane region" description="Helical" evidence="8">
    <location>
        <begin position="163"/>
        <end position="182"/>
    </location>
</feature>
<feature type="transmembrane region" description="Helical" evidence="8">
    <location>
        <begin position="137"/>
        <end position="156"/>
    </location>
</feature>
<keyword evidence="5 8" id="KW-1133">Transmembrane helix</keyword>
<dbReference type="Pfam" id="PF00953">
    <property type="entry name" value="Glycos_transf_4"/>
    <property type="match status" value="1"/>
</dbReference>
<feature type="transmembrane region" description="Helical" evidence="8">
    <location>
        <begin position="72"/>
        <end position="88"/>
    </location>
</feature>
<keyword evidence="3 9" id="KW-0808">Transferase</keyword>
<sequence>MKNLIMAFAIPAIFAYAVTPFVKQWAEKVKAIDVPKDNRRVHKKPTPLLGGLSIYFACLIGILLYVPLSEKIIGVLAGATLIVICGYFDDIKPLSPKAKFAVQIVAAIIAMYCGVRIDRITNPLDFIYKAKWIELGILAYPVTLFWIVGLTNAFNLIDGLDGLAAGLSAISSVTLMIVALLTGTGESYIVAMTAILAGSVLGFLPYNFNPAKIFMGDTGAMFLGYMLSVISVLGVLKSATALSMLVPIFAMGLPIFDTLFAMIRRFASGKSMVEADRGHLHHRLLDKGYSQKKAVLTLYSISAVLGAGAIALVETKLKTAYILVFVVFLLASMGAKHLGLLNAGDTNNKIDV</sequence>
<dbReference type="Proteomes" id="UP000184442">
    <property type="component" value="Unassembled WGS sequence"/>
</dbReference>
<evidence type="ECO:0000256" key="7">
    <source>
        <dbReference type="PIRSR" id="PIRSR600715-1"/>
    </source>
</evidence>
<feature type="transmembrane region" description="Helical" evidence="8">
    <location>
        <begin position="319"/>
        <end position="339"/>
    </location>
</feature>
<feature type="transmembrane region" description="Helical" evidence="8">
    <location>
        <begin position="100"/>
        <end position="117"/>
    </location>
</feature>
<dbReference type="GO" id="GO:0046872">
    <property type="term" value="F:metal ion binding"/>
    <property type="evidence" value="ECO:0007669"/>
    <property type="project" value="UniProtKB-KW"/>
</dbReference>
<dbReference type="RefSeq" id="WP_073023262.1">
    <property type="nucleotide sequence ID" value="NZ_FQZS01000003.1"/>
</dbReference>
<feature type="transmembrane region" description="Helical" evidence="8">
    <location>
        <begin position="242"/>
        <end position="263"/>
    </location>
</feature>
<feature type="binding site" evidence="7">
    <location>
        <position position="217"/>
    </location>
    <ligand>
        <name>Mg(2+)</name>
        <dbReference type="ChEBI" id="CHEBI:18420"/>
    </ligand>
</feature>
<dbReference type="CDD" id="cd06853">
    <property type="entry name" value="GT_WecA_like"/>
    <property type="match status" value="1"/>
</dbReference>
<protein>
    <submittedName>
        <fullName evidence="9">UDP-GlcNAc:undecaprenyl-phosphate GlcNAc-1-phosphate transferase</fullName>
    </submittedName>
</protein>
<reference evidence="9 10" key="1">
    <citation type="submission" date="2016-11" db="EMBL/GenBank/DDBJ databases">
        <authorList>
            <person name="Jaros S."/>
            <person name="Januszkiewicz K."/>
            <person name="Wedrychowicz H."/>
        </authorList>
    </citation>
    <scope>NUCLEOTIDE SEQUENCE [LARGE SCALE GENOMIC DNA]</scope>
    <source>
        <strain evidence="9 10">DSM 19022</strain>
    </source>
</reference>
<keyword evidence="2" id="KW-1003">Cell membrane</keyword>
<proteinExistence type="predicted"/>
<accession>A0A1M6AMW8</accession>
<dbReference type="GO" id="GO:0044038">
    <property type="term" value="P:cell wall macromolecule biosynthetic process"/>
    <property type="evidence" value="ECO:0007669"/>
    <property type="project" value="TreeGrafter"/>
</dbReference>
<evidence type="ECO:0000256" key="2">
    <source>
        <dbReference type="ARBA" id="ARBA00022475"/>
    </source>
</evidence>
<keyword evidence="7" id="KW-0460">Magnesium</keyword>
<evidence type="ECO:0000256" key="4">
    <source>
        <dbReference type="ARBA" id="ARBA00022692"/>
    </source>
</evidence>
<name>A0A1M6AMW8_9FIRM</name>
<keyword evidence="6 8" id="KW-0472">Membrane</keyword>
<comment type="cofactor">
    <cofactor evidence="7">
        <name>Mg(2+)</name>
        <dbReference type="ChEBI" id="CHEBI:18420"/>
    </cofactor>
</comment>
<feature type="transmembrane region" description="Helical" evidence="8">
    <location>
        <begin position="294"/>
        <end position="313"/>
    </location>
</feature>
<comment type="subcellular location">
    <subcellularLocation>
        <location evidence="1">Cell membrane</location>
        <topology evidence="1">Multi-pass membrane protein</topology>
    </subcellularLocation>
</comment>
<feature type="binding site" evidence="7">
    <location>
        <position position="155"/>
    </location>
    <ligand>
        <name>Mg(2+)</name>
        <dbReference type="ChEBI" id="CHEBI:18420"/>
    </ligand>
</feature>
<dbReference type="InterPro" id="IPR018480">
    <property type="entry name" value="PNAcMuramoyl-5peptid_Trfase_CS"/>
</dbReference>
<dbReference type="AlphaFoldDB" id="A0A1M6AMW8"/>
<keyword evidence="7" id="KW-0479">Metal-binding</keyword>
<evidence type="ECO:0000256" key="3">
    <source>
        <dbReference type="ARBA" id="ARBA00022679"/>
    </source>
</evidence>
<dbReference type="PANTHER" id="PTHR22926">
    <property type="entry name" value="PHOSPHO-N-ACETYLMURAMOYL-PENTAPEPTIDE-TRANSFERASE"/>
    <property type="match status" value="1"/>
</dbReference>
<keyword evidence="4 8" id="KW-0812">Transmembrane</keyword>
<gene>
    <name evidence="9" type="ORF">SAMN02745176_00015</name>
</gene>
<feature type="transmembrane region" description="Helical" evidence="8">
    <location>
        <begin position="47"/>
        <end position="66"/>
    </location>
</feature>
<organism evidence="9 10">
    <name type="scientific">Lutispora thermophila DSM 19022</name>
    <dbReference type="NCBI Taxonomy" id="1122184"/>
    <lineage>
        <taxon>Bacteria</taxon>
        <taxon>Bacillati</taxon>
        <taxon>Bacillota</taxon>
        <taxon>Clostridia</taxon>
        <taxon>Lutisporales</taxon>
        <taxon>Lutisporaceae</taxon>
        <taxon>Lutispora</taxon>
    </lineage>
</organism>
<feature type="transmembrane region" description="Helical" evidence="8">
    <location>
        <begin position="6"/>
        <end position="26"/>
    </location>
</feature>
<dbReference type="PROSITE" id="PS01348">
    <property type="entry name" value="MRAY_2"/>
    <property type="match status" value="1"/>
</dbReference>
<feature type="transmembrane region" description="Helical" evidence="8">
    <location>
        <begin position="188"/>
        <end position="206"/>
    </location>
</feature>
<dbReference type="GO" id="GO:0016780">
    <property type="term" value="F:phosphotransferase activity, for other substituted phosphate groups"/>
    <property type="evidence" value="ECO:0007669"/>
    <property type="project" value="InterPro"/>
</dbReference>
<dbReference type="GO" id="GO:0005886">
    <property type="term" value="C:plasma membrane"/>
    <property type="evidence" value="ECO:0007669"/>
    <property type="project" value="UniProtKB-SubCell"/>
</dbReference>
<evidence type="ECO:0000313" key="9">
    <source>
        <dbReference type="EMBL" id="SHI37859.1"/>
    </source>
</evidence>
<evidence type="ECO:0000313" key="10">
    <source>
        <dbReference type="Proteomes" id="UP000184442"/>
    </source>
</evidence>
<evidence type="ECO:0000256" key="8">
    <source>
        <dbReference type="SAM" id="Phobius"/>
    </source>
</evidence>
<keyword evidence="10" id="KW-1185">Reference proteome</keyword>
<evidence type="ECO:0000256" key="1">
    <source>
        <dbReference type="ARBA" id="ARBA00004651"/>
    </source>
</evidence>
<dbReference type="GO" id="GO:0071555">
    <property type="term" value="P:cell wall organization"/>
    <property type="evidence" value="ECO:0007669"/>
    <property type="project" value="TreeGrafter"/>
</dbReference>
<evidence type="ECO:0000256" key="6">
    <source>
        <dbReference type="ARBA" id="ARBA00023136"/>
    </source>
</evidence>
<evidence type="ECO:0000256" key="5">
    <source>
        <dbReference type="ARBA" id="ARBA00022989"/>
    </source>
</evidence>